<comment type="catalytic activity">
    <reaction evidence="6">
        <text>N(2)-acetyl-L-ornithine + L-glutamate = N-acetyl-L-glutamate + L-ornithine</text>
        <dbReference type="Rhea" id="RHEA:15349"/>
        <dbReference type="ChEBI" id="CHEBI:29985"/>
        <dbReference type="ChEBI" id="CHEBI:44337"/>
        <dbReference type="ChEBI" id="CHEBI:46911"/>
        <dbReference type="ChEBI" id="CHEBI:57805"/>
        <dbReference type="EC" id="2.3.1.35"/>
    </reaction>
</comment>
<keyword evidence="6" id="KW-0511">Multifunctional enzyme</keyword>
<feature type="site" description="Involved in the stabilization of negative charge on the oxyanion by the formation of the oxyanion hole" evidence="6">
    <location>
        <position position="119"/>
    </location>
</feature>
<keyword evidence="6" id="KW-0055">Arginine biosynthesis</keyword>
<dbReference type="Pfam" id="PF01960">
    <property type="entry name" value="ArgJ"/>
    <property type="match status" value="1"/>
</dbReference>
<comment type="function">
    <text evidence="6">Catalyzes two activities which are involved in the cyclic version of arginine biosynthesis: the synthesis of N-acetylglutamate from glutamate and acetyl-CoA as the acetyl donor, and of ornithine by transacetylation between N(2)-acetylornithine and glutamate.</text>
</comment>
<comment type="caution">
    <text evidence="7">The sequence shown here is derived from an EMBL/GenBank/DDBJ whole genome shotgun (WGS) entry which is preliminary data.</text>
</comment>
<evidence type="ECO:0000256" key="6">
    <source>
        <dbReference type="HAMAP-Rule" id="MF_01106"/>
    </source>
</evidence>
<dbReference type="PANTHER" id="PTHR23100:SF0">
    <property type="entry name" value="ARGININE BIOSYNTHESIS BIFUNCTIONAL PROTEIN ARGJ, MITOCHONDRIAL"/>
    <property type="match status" value="1"/>
</dbReference>
<evidence type="ECO:0000256" key="3">
    <source>
        <dbReference type="ARBA" id="ARBA00022679"/>
    </source>
</evidence>
<evidence type="ECO:0000313" key="7">
    <source>
        <dbReference type="EMBL" id="MDR7094478.1"/>
    </source>
</evidence>
<comment type="pathway">
    <text evidence="6">Amino-acid biosynthesis; L-arginine biosynthesis; L-ornithine and N-acetyl-L-glutamate from L-glutamate and N(2)-acetyl-L-ornithine (cyclic): step 1/1.</text>
</comment>
<dbReference type="EC" id="2.3.1.35" evidence="6"/>
<comment type="pathway">
    <text evidence="6">Amino-acid biosynthesis; L-arginine biosynthesis; N(2)-acetyl-L-ornithine from L-glutamate: step 1/4.</text>
</comment>
<dbReference type="GO" id="GO:0004358">
    <property type="term" value="F:L-glutamate N-acetyltransferase activity, acting on acetyl-L-ornithine as donor"/>
    <property type="evidence" value="ECO:0007669"/>
    <property type="project" value="UniProtKB-EC"/>
</dbReference>
<accession>A0ABU1VAZ3</accession>
<feature type="binding site" evidence="6">
    <location>
        <position position="162"/>
    </location>
    <ligand>
        <name>substrate</name>
    </ligand>
</feature>
<feature type="active site" description="Nucleophile" evidence="6">
    <location>
        <position position="199"/>
    </location>
</feature>
<feature type="chain" id="PRO_5044915519" description="Arginine biosynthesis bifunctional protein ArgJ beta chain" evidence="6">
    <location>
        <begin position="199"/>
        <end position="415"/>
    </location>
</feature>
<dbReference type="EMBL" id="JAVDWE010000005">
    <property type="protein sequence ID" value="MDR7094478.1"/>
    <property type="molecule type" value="Genomic_DNA"/>
</dbReference>
<evidence type="ECO:0000256" key="2">
    <source>
        <dbReference type="ARBA" id="ARBA00011475"/>
    </source>
</evidence>
<dbReference type="InterPro" id="IPR002813">
    <property type="entry name" value="Arg_biosynth_ArgJ"/>
</dbReference>
<keyword evidence="3 6" id="KW-0808">Transferase</keyword>
<dbReference type="InterPro" id="IPR042195">
    <property type="entry name" value="ArgJ_beta_C"/>
</dbReference>
<reference evidence="7 8" key="1">
    <citation type="submission" date="2023-07" db="EMBL/GenBank/DDBJ databases">
        <title>Sorghum-associated microbial communities from plants grown in Nebraska, USA.</title>
        <authorList>
            <person name="Schachtman D."/>
        </authorList>
    </citation>
    <scope>NUCLEOTIDE SEQUENCE [LARGE SCALE GENOMIC DNA]</scope>
    <source>
        <strain evidence="7 8">BE240</strain>
    </source>
</reference>
<dbReference type="NCBIfam" id="TIGR00120">
    <property type="entry name" value="ArgJ"/>
    <property type="match status" value="1"/>
</dbReference>
<keyword evidence="8" id="KW-1185">Reference proteome</keyword>
<keyword evidence="6" id="KW-0963">Cytoplasm</keyword>
<feature type="binding site" evidence="6">
    <location>
        <position position="286"/>
    </location>
    <ligand>
        <name>substrate</name>
    </ligand>
</feature>
<organism evidence="7 8">
    <name type="scientific">Hydrogenophaga laconesensis</name>
    <dbReference type="NCBI Taxonomy" id="1805971"/>
    <lineage>
        <taxon>Bacteria</taxon>
        <taxon>Pseudomonadati</taxon>
        <taxon>Pseudomonadota</taxon>
        <taxon>Betaproteobacteria</taxon>
        <taxon>Burkholderiales</taxon>
        <taxon>Comamonadaceae</taxon>
        <taxon>Hydrogenophaga</taxon>
    </lineage>
</organism>
<dbReference type="Gene3D" id="3.10.20.340">
    <property type="entry name" value="ArgJ beta chain, C-terminal domain"/>
    <property type="match status" value="1"/>
</dbReference>
<dbReference type="HAMAP" id="MF_01106">
    <property type="entry name" value="ArgJ"/>
    <property type="match status" value="1"/>
</dbReference>
<comment type="subcellular location">
    <subcellularLocation>
        <location evidence="6">Cytoplasm</location>
    </subcellularLocation>
</comment>
<dbReference type="CDD" id="cd02152">
    <property type="entry name" value="OAT"/>
    <property type="match status" value="1"/>
</dbReference>
<keyword evidence="4 6" id="KW-0068">Autocatalytic cleavage</keyword>
<comment type="similarity">
    <text evidence="1 6">Belongs to the ArgJ family.</text>
</comment>
<dbReference type="Proteomes" id="UP001265550">
    <property type="component" value="Unassembled WGS sequence"/>
</dbReference>
<protein>
    <recommendedName>
        <fullName evidence="6">Arginine biosynthesis bifunctional protein ArgJ</fullName>
    </recommendedName>
    <domain>
        <recommendedName>
            <fullName evidence="6">Glutamate N-acetyltransferase</fullName>
            <ecNumber evidence="6">2.3.1.35</ecNumber>
        </recommendedName>
        <alternativeName>
            <fullName evidence="6">Ornithine acetyltransferase</fullName>
            <shortName evidence="6">OATase</shortName>
        </alternativeName>
        <alternativeName>
            <fullName evidence="6">Ornithine transacetylase</fullName>
        </alternativeName>
    </domain>
    <domain>
        <recommendedName>
            <fullName evidence="6">Amino-acid acetyltransferase</fullName>
            <ecNumber evidence="6">2.3.1.1</ecNumber>
        </recommendedName>
        <alternativeName>
            <fullName evidence="6">N-acetylglutamate synthase</fullName>
            <shortName evidence="6">AGSase</shortName>
        </alternativeName>
    </domain>
    <component>
        <recommendedName>
            <fullName evidence="6">Arginine biosynthesis bifunctional protein ArgJ alpha chain</fullName>
        </recommendedName>
    </component>
    <component>
        <recommendedName>
            <fullName evidence="6">Arginine biosynthesis bifunctional protein ArgJ beta chain</fullName>
        </recommendedName>
    </component>
</protein>
<evidence type="ECO:0000256" key="4">
    <source>
        <dbReference type="ARBA" id="ARBA00022813"/>
    </source>
</evidence>
<dbReference type="PANTHER" id="PTHR23100">
    <property type="entry name" value="ARGININE BIOSYNTHESIS BIFUNCTIONAL PROTEIN ARGJ"/>
    <property type="match status" value="1"/>
</dbReference>
<feature type="chain" id="PRO_5044915520" description="Arginine biosynthesis bifunctional protein ArgJ alpha chain" evidence="6">
    <location>
        <begin position="1"/>
        <end position="198"/>
    </location>
</feature>
<dbReference type="InterPro" id="IPR016117">
    <property type="entry name" value="ArgJ-like_dom_sf"/>
</dbReference>
<feature type="binding site" evidence="6">
    <location>
        <position position="199"/>
    </location>
    <ligand>
        <name>substrate</name>
    </ligand>
</feature>
<gene>
    <name evidence="6" type="primary">argJ</name>
    <name evidence="7" type="ORF">J2X09_002219</name>
</gene>
<feature type="site" description="Cleavage; by autolysis" evidence="6">
    <location>
        <begin position="198"/>
        <end position="199"/>
    </location>
</feature>
<proteinExistence type="inferred from homology"/>
<feature type="site" description="Involved in the stabilization of negative charge on the oxyanion by the formation of the oxyanion hole" evidence="6">
    <location>
        <position position="120"/>
    </location>
</feature>
<evidence type="ECO:0000256" key="5">
    <source>
        <dbReference type="ARBA" id="ARBA00023315"/>
    </source>
</evidence>
<dbReference type="Gene3D" id="3.60.70.12">
    <property type="entry name" value="L-amino peptidase D-ALA esterase/amidase"/>
    <property type="match status" value="1"/>
</dbReference>
<dbReference type="EC" id="2.3.1.1" evidence="6"/>
<dbReference type="NCBIfam" id="NF003802">
    <property type="entry name" value="PRK05388.1"/>
    <property type="match status" value="1"/>
</dbReference>
<dbReference type="SUPFAM" id="SSF56266">
    <property type="entry name" value="DmpA/ArgJ-like"/>
    <property type="match status" value="1"/>
</dbReference>
<keyword evidence="5 6" id="KW-0012">Acyltransferase</keyword>
<dbReference type="RefSeq" id="WP_204733477.1">
    <property type="nucleotide sequence ID" value="NZ_JAVDWE010000005.1"/>
</dbReference>
<feature type="binding site" evidence="6">
    <location>
        <position position="415"/>
    </location>
    <ligand>
        <name>substrate</name>
    </ligand>
</feature>
<evidence type="ECO:0000256" key="1">
    <source>
        <dbReference type="ARBA" id="ARBA00006774"/>
    </source>
</evidence>
<comment type="catalytic activity">
    <reaction evidence="6">
        <text>L-glutamate + acetyl-CoA = N-acetyl-L-glutamate + CoA + H(+)</text>
        <dbReference type="Rhea" id="RHEA:24292"/>
        <dbReference type="ChEBI" id="CHEBI:15378"/>
        <dbReference type="ChEBI" id="CHEBI:29985"/>
        <dbReference type="ChEBI" id="CHEBI:44337"/>
        <dbReference type="ChEBI" id="CHEBI:57287"/>
        <dbReference type="ChEBI" id="CHEBI:57288"/>
        <dbReference type="EC" id="2.3.1.1"/>
    </reaction>
</comment>
<evidence type="ECO:0000313" key="8">
    <source>
        <dbReference type="Proteomes" id="UP001265550"/>
    </source>
</evidence>
<keyword evidence="6" id="KW-0028">Amino-acid biosynthesis</keyword>
<feature type="binding site" evidence="6">
    <location>
        <position position="410"/>
    </location>
    <ligand>
        <name>substrate</name>
    </ligand>
</feature>
<feature type="binding site" evidence="6">
    <location>
        <position position="188"/>
    </location>
    <ligand>
        <name>substrate</name>
    </ligand>
</feature>
<sequence>MPVQLNAPLVADLQPVAGVRIGVAQAGIRKANRKDLTVFLLDEGCVVGAVFTQNRYAAAPVQVCREHLASGQAIRALVINTGNANAGTGDPGLGNARQTCTALARSLGLHHEQVLPFSTGVIMEPLPLDRLLAGLPQALADAAQPQADDGAQWLSAAQGIMTTDTLPKAVSQRFEIDGRSVTATGIAKGAGMIRPNMATMLGFLATDASVAPALMNDLARRLADASFNRVTVDGDTSTNDSFVVIATGRAGNATVTDLDSAAGRALVAALTPVARQLAHAIVRDGEGATKFITVQVEGGRSASECLLAAYAVAHSPLVKTAFFASDPNLGRILAAVGYAGIHDLDVGGIDLHLGDVHVVKAGGRHPDYKEEDGQRVMKQTEILVRIGLGRGTATETVWTCDFSHEYVTINADYRS</sequence>
<name>A0ABU1VAZ3_9BURK</name>
<comment type="subunit">
    <text evidence="2 6">Heterotetramer of two alpha and two beta chains.</text>
</comment>